<comment type="subcellular location">
    <subcellularLocation>
        <location evidence="1">Bacterial flagellum</location>
    </subcellularLocation>
    <subcellularLocation>
        <location evidence="2">Secreted</location>
    </subcellularLocation>
</comment>
<dbReference type="PANTHER" id="PTHR30033">
    <property type="entry name" value="FLAGELLAR HOOK-ASSOCIATED PROTEIN 1"/>
    <property type="match status" value="1"/>
</dbReference>
<dbReference type="Pfam" id="PF00460">
    <property type="entry name" value="Flg_bb_rod"/>
    <property type="match status" value="1"/>
</dbReference>
<comment type="similarity">
    <text evidence="3">Belongs to the flagella basal body rod proteins family.</text>
</comment>
<evidence type="ECO:0000313" key="11">
    <source>
        <dbReference type="Proteomes" id="UP000645257"/>
    </source>
</evidence>
<dbReference type="Pfam" id="PF22638">
    <property type="entry name" value="FlgK_D1"/>
    <property type="match status" value="1"/>
</dbReference>
<keyword evidence="11" id="KW-1185">Reference proteome</keyword>
<dbReference type="SUPFAM" id="SSF64518">
    <property type="entry name" value="Phase 1 flagellin"/>
    <property type="match status" value="1"/>
</dbReference>
<evidence type="ECO:0000256" key="1">
    <source>
        <dbReference type="ARBA" id="ARBA00004365"/>
    </source>
</evidence>
<evidence type="ECO:0000256" key="5">
    <source>
        <dbReference type="ARBA" id="ARBA00022525"/>
    </source>
</evidence>
<dbReference type="GO" id="GO:0005198">
    <property type="term" value="F:structural molecule activity"/>
    <property type="evidence" value="ECO:0007669"/>
    <property type="project" value="InterPro"/>
</dbReference>
<dbReference type="NCBIfam" id="TIGR02492">
    <property type="entry name" value="flgK_ends"/>
    <property type="match status" value="1"/>
</dbReference>
<dbReference type="InterPro" id="IPR001444">
    <property type="entry name" value="Flag_bb_rod_N"/>
</dbReference>
<dbReference type="Pfam" id="PF06429">
    <property type="entry name" value="Flg_bbr_C"/>
    <property type="match status" value="1"/>
</dbReference>
<dbReference type="InterPro" id="IPR010930">
    <property type="entry name" value="Flg_bb/hook_C_dom"/>
</dbReference>
<comment type="caution">
    <text evidence="10">The sequence shown here is derived from an EMBL/GenBank/DDBJ whole genome shotgun (WGS) entry which is preliminary data.</text>
</comment>
<keyword evidence="5" id="KW-0964">Secreted</keyword>
<dbReference type="GO" id="GO:0044780">
    <property type="term" value="P:bacterial-type flagellum assembly"/>
    <property type="evidence" value="ECO:0007669"/>
    <property type="project" value="InterPro"/>
</dbReference>
<evidence type="ECO:0000256" key="6">
    <source>
        <dbReference type="ARBA" id="ARBA00023143"/>
    </source>
</evidence>
<keyword evidence="10" id="KW-0969">Cilium</keyword>
<proteinExistence type="inferred from homology"/>
<dbReference type="InterPro" id="IPR002371">
    <property type="entry name" value="FlgK"/>
</dbReference>
<gene>
    <name evidence="10" type="primary">flgK</name>
    <name evidence="10" type="ORF">GCM10011289_06440</name>
</gene>
<evidence type="ECO:0000259" key="9">
    <source>
        <dbReference type="Pfam" id="PF22638"/>
    </source>
</evidence>
<reference evidence="10" key="1">
    <citation type="journal article" date="2014" name="Int. J. Syst. Evol. Microbiol.">
        <title>Complete genome sequence of Corynebacterium casei LMG S-19264T (=DSM 44701T), isolated from a smear-ripened cheese.</title>
        <authorList>
            <consortium name="US DOE Joint Genome Institute (JGI-PGF)"/>
            <person name="Walter F."/>
            <person name="Albersmeier A."/>
            <person name="Kalinowski J."/>
            <person name="Ruckert C."/>
        </authorList>
    </citation>
    <scope>NUCLEOTIDE SEQUENCE</scope>
    <source>
        <strain evidence="10">KCTC 32182</strain>
    </source>
</reference>
<dbReference type="PANTHER" id="PTHR30033:SF1">
    <property type="entry name" value="FLAGELLAR HOOK-ASSOCIATED PROTEIN 1"/>
    <property type="match status" value="1"/>
</dbReference>
<evidence type="ECO:0000313" key="10">
    <source>
        <dbReference type="EMBL" id="GGY06623.1"/>
    </source>
</evidence>
<evidence type="ECO:0000256" key="4">
    <source>
        <dbReference type="ARBA" id="ARBA00016244"/>
    </source>
</evidence>
<keyword evidence="10" id="KW-0282">Flagellum</keyword>
<evidence type="ECO:0000259" key="8">
    <source>
        <dbReference type="Pfam" id="PF06429"/>
    </source>
</evidence>
<evidence type="ECO:0000259" key="7">
    <source>
        <dbReference type="Pfam" id="PF00460"/>
    </source>
</evidence>
<keyword evidence="6" id="KW-0975">Bacterial flagellum</keyword>
<dbReference type="AlphaFoldDB" id="A0A918NYT1"/>
<dbReference type="EMBL" id="BMYX01000002">
    <property type="protein sequence ID" value="GGY06623.1"/>
    <property type="molecule type" value="Genomic_DNA"/>
</dbReference>
<organism evidence="10 11">
    <name type="scientific">Paludibacterium paludis</name>
    <dbReference type="NCBI Taxonomy" id="1225769"/>
    <lineage>
        <taxon>Bacteria</taxon>
        <taxon>Pseudomonadati</taxon>
        <taxon>Pseudomonadota</taxon>
        <taxon>Betaproteobacteria</taxon>
        <taxon>Neisseriales</taxon>
        <taxon>Chromobacteriaceae</taxon>
        <taxon>Paludibacterium</taxon>
    </lineage>
</organism>
<dbReference type="Proteomes" id="UP000645257">
    <property type="component" value="Unassembled WGS sequence"/>
</dbReference>
<evidence type="ECO:0000256" key="3">
    <source>
        <dbReference type="ARBA" id="ARBA00009677"/>
    </source>
</evidence>
<name>A0A918NYT1_9NEIS</name>
<dbReference type="InterPro" id="IPR053927">
    <property type="entry name" value="FlgK_helical"/>
</dbReference>
<dbReference type="GO" id="GO:0005576">
    <property type="term" value="C:extracellular region"/>
    <property type="evidence" value="ECO:0007669"/>
    <property type="project" value="UniProtKB-SubCell"/>
</dbReference>
<feature type="domain" description="Flagellar hook-associated protein FlgK helical" evidence="9">
    <location>
        <begin position="93"/>
        <end position="331"/>
    </location>
</feature>
<keyword evidence="10" id="KW-0966">Cell projection</keyword>
<dbReference type="GO" id="GO:0009424">
    <property type="term" value="C:bacterial-type flagellum hook"/>
    <property type="evidence" value="ECO:0007669"/>
    <property type="project" value="InterPro"/>
</dbReference>
<accession>A0A918NYT1</accession>
<dbReference type="PRINTS" id="PR01005">
    <property type="entry name" value="FLGHOOKAP1"/>
</dbReference>
<feature type="domain" description="Flagellar basal body rod protein N-terminal" evidence="7">
    <location>
        <begin position="8"/>
        <end position="36"/>
    </location>
</feature>
<evidence type="ECO:0000256" key="2">
    <source>
        <dbReference type="ARBA" id="ARBA00004613"/>
    </source>
</evidence>
<sequence>MGTNIFSIGVSGLNAAQVALSVVGQNISNANTPGYTRQTFDQASRLPQDLGFGFIGKGVDVIQVMRSYDKYLDGQVLSAQSTSNYNSSQLGLLNQIDSLMGSTTVGLTAGLQDFFGALQTVSKTPSDASIPSRTTVINMAQALVNKFKTLDNRMQEIHDGINTNIKSTVDSINSLAQKIADLNTQIMSLASPDKTKQPNDLLDQRDNAMQELNKLVSAKSVLQPDGSYSVFIGNGQSLVMGATPMTLATQPNPTNPRDLQVVYPNPNGTVTVMANSLIQGGNLGGLLNVRDNTLVQAEQQLGNMAIDFATAFNYQQKLGLDLDGNPGTAMFTDLTSFASNPQNAIANMAVLMSDPRRLAAASNMTVNPASISGSNGITVSGVYPTLPASYGWSSTGTPPVYTAPDVTQHPSQLGATGNIAVNGATMKAVITGGPMPGTYNVVVDPKVQNGYKLQDSSTPPKDIGVGFMLSGQMSNTMQFTITQNTSTTYGKGDNTNLLQMLSLQTAKVVDNVRNGSGNTLQSFGTAYSTAVSFVGNQTSNVQLASAAADTDLKQTVRARSDVSGVNLDQEAADLIRYQQAYQASSKVIQIAQTIFDKLLQL</sequence>
<reference evidence="10" key="2">
    <citation type="submission" date="2020-09" db="EMBL/GenBank/DDBJ databases">
        <authorList>
            <person name="Sun Q."/>
            <person name="Kim S."/>
        </authorList>
    </citation>
    <scope>NUCLEOTIDE SEQUENCE</scope>
    <source>
        <strain evidence="10">KCTC 32182</strain>
    </source>
</reference>
<dbReference type="RefSeq" id="WP_189531137.1">
    <property type="nucleotide sequence ID" value="NZ_BMYX01000002.1"/>
</dbReference>
<feature type="domain" description="Flagellar basal-body/hook protein C-terminal" evidence="8">
    <location>
        <begin position="563"/>
        <end position="601"/>
    </location>
</feature>
<protein>
    <recommendedName>
        <fullName evidence="4">Flagellar hook-associated protein 1</fullName>
    </recommendedName>
</protein>